<feature type="domain" description="G-protein coupled receptors family 2 profile 2" evidence="12">
    <location>
        <begin position="156"/>
        <end position="314"/>
    </location>
</feature>
<dbReference type="InterPro" id="IPR000539">
    <property type="entry name" value="Frizzled/Smoothened_7TM"/>
</dbReference>
<keyword evidence="5 10" id="KW-1133">Transmembrane helix</keyword>
<feature type="transmembrane region" description="Helical" evidence="10">
    <location>
        <begin position="192"/>
        <end position="213"/>
    </location>
</feature>
<dbReference type="EMBL" id="UXUI01008872">
    <property type="protein sequence ID" value="VDD92571.1"/>
    <property type="molecule type" value="Genomic_DNA"/>
</dbReference>
<evidence type="ECO:0000256" key="8">
    <source>
        <dbReference type="ARBA" id="ARBA00023170"/>
    </source>
</evidence>
<dbReference type="STRING" id="51028.A0A0N4VBD3"/>
<feature type="disulfide bond" evidence="9">
    <location>
        <begin position="59"/>
        <end position="100"/>
    </location>
</feature>
<dbReference type="GO" id="GO:0060070">
    <property type="term" value="P:canonical Wnt signaling pathway"/>
    <property type="evidence" value="ECO:0007669"/>
    <property type="project" value="TreeGrafter"/>
</dbReference>
<dbReference type="PROSITE" id="PS50038">
    <property type="entry name" value="FZ"/>
    <property type="match status" value="1"/>
</dbReference>
<keyword evidence="4 10" id="KW-0812">Transmembrane</keyword>
<dbReference type="SUPFAM" id="SSF63501">
    <property type="entry name" value="Frizzled cysteine-rich domain"/>
    <property type="match status" value="1"/>
</dbReference>
<evidence type="ECO:0000313" key="14">
    <source>
        <dbReference type="Proteomes" id="UP000274131"/>
    </source>
</evidence>
<dbReference type="InterPro" id="IPR015526">
    <property type="entry name" value="Frizzled/SFRP"/>
</dbReference>
<evidence type="ECO:0000256" key="1">
    <source>
        <dbReference type="ARBA" id="ARBA00004141"/>
    </source>
</evidence>
<evidence type="ECO:0000256" key="10">
    <source>
        <dbReference type="SAM" id="Phobius"/>
    </source>
</evidence>
<sequence>LCYRFPNLAKDETAFDASNAYSNFEPLIASNCSSQLKFFLCSVYFPMCTDKVPNPIGPCRPLCEHVRQRCMPLLDQYGFPWPLVMNCNNFPPENNQDSMCMKGPPTDEPEESEVRLPLFQIKQCNQAQHVYMNRTGQCIPLCNSTQGRAKEDRECATTALFVMSVICVILTGLCFIIYCFRRQYFATLPEISLLFCTSSFAISSIVYLISLLYRDQVSCMEYATKSVFVVPGLQHIPCTTAAILLYYFGTTGRLWWFVLCCTWSRFALKQHQSTDTFLLHSHMFAWGIPLATVIFALMAQSVHAEPLSGICLVGGGSRVTEAIFVSLREVILLLCCLVPLFFGCLELIGSAPTNDHSVASSGLLGSLYPITAAFLLLSSLQYLLTPTLTGWNSVIAIKLVADPLLGIISAAGCLFQVIFKILRSGRSPSLNKQGYQAAVPQFRLQFSPPLVR</sequence>
<feature type="disulfide bond" evidence="9">
    <location>
        <begin position="63"/>
        <end position="87"/>
    </location>
</feature>
<evidence type="ECO:0000313" key="15">
    <source>
        <dbReference type="WBParaSite" id="EVEC_0000783801-mRNA-1"/>
    </source>
</evidence>
<dbReference type="Gene3D" id="1.10.2000.10">
    <property type="entry name" value="Frizzled cysteine-rich domain"/>
    <property type="match status" value="1"/>
</dbReference>
<feature type="transmembrane region" description="Helical" evidence="10">
    <location>
        <begin position="404"/>
        <end position="422"/>
    </location>
</feature>
<dbReference type="GO" id="GO:0035567">
    <property type="term" value="P:non-canonical Wnt signaling pathway"/>
    <property type="evidence" value="ECO:0007669"/>
    <property type="project" value="TreeGrafter"/>
</dbReference>
<organism evidence="15">
    <name type="scientific">Enterobius vermicularis</name>
    <name type="common">Human pinworm</name>
    <dbReference type="NCBI Taxonomy" id="51028"/>
    <lineage>
        <taxon>Eukaryota</taxon>
        <taxon>Metazoa</taxon>
        <taxon>Ecdysozoa</taxon>
        <taxon>Nematoda</taxon>
        <taxon>Chromadorea</taxon>
        <taxon>Rhabditida</taxon>
        <taxon>Spirurina</taxon>
        <taxon>Oxyuridomorpha</taxon>
        <taxon>Oxyuroidea</taxon>
        <taxon>Oxyuridae</taxon>
        <taxon>Enterobius</taxon>
    </lineage>
</organism>
<dbReference type="InterPro" id="IPR036790">
    <property type="entry name" value="Frizzled_dom_sf"/>
</dbReference>
<dbReference type="PANTHER" id="PTHR11309:SF23">
    <property type="entry name" value="FRIZZLED-4"/>
    <property type="match status" value="1"/>
</dbReference>
<dbReference type="GO" id="GO:0005886">
    <property type="term" value="C:plasma membrane"/>
    <property type="evidence" value="ECO:0007669"/>
    <property type="project" value="TreeGrafter"/>
</dbReference>
<accession>A0A0N4VBD3</accession>
<evidence type="ECO:0000256" key="2">
    <source>
        <dbReference type="ARBA" id="ARBA00008077"/>
    </source>
</evidence>
<comment type="caution">
    <text evidence="9">Lacks conserved residue(s) required for the propagation of feature annotation.</text>
</comment>
<proteinExistence type="inferred from homology"/>
<dbReference type="OrthoDB" id="10053709at2759"/>
<keyword evidence="7 9" id="KW-1015">Disulfide bond</keyword>
<evidence type="ECO:0000313" key="13">
    <source>
        <dbReference type="EMBL" id="VDD92571.1"/>
    </source>
</evidence>
<dbReference type="PROSITE" id="PS50261">
    <property type="entry name" value="G_PROTEIN_RECEP_F2_4"/>
    <property type="match status" value="1"/>
</dbReference>
<evidence type="ECO:0000256" key="3">
    <source>
        <dbReference type="ARBA" id="ARBA00022473"/>
    </source>
</evidence>
<evidence type="ECO:0000256" key="4">
    <source>
        <dbReference type="ARBA" id="ARBA00022692"/>
    </source>
</evidence>
<dbReference type="WBParaSite" id="EVEC_0000783801-mRNA-1">
    <property type="protein sequence ID" value="EVEC_0000783801-mRNA-1"/>
    <property type="gene ID" value="EVEC_0000783801"/>
</dbReference>
<name>A0A0N4VBD3_ENTVE</name>
<evidence type="ECO:0000256" key="5">
    <source>
        <dbReference type="ARBA" id="ARBA00022989"/>
    </source>
</evidence>
<evidence type="ECO:0000259" key="12">
    <source>
        <dbReference type="PROSITE" id="PS50261"/>
    </source>
</evidence>
<dbReference type="Pfam" id="PF01534">
    <property type="entry name" value="Frizzled"/>
    <property type="match status" value="1"/>
</dbReference>
<dbReference type="GO" id="GO:0042813">
    <property type="term" value="F:Wnt receptor activity"/>
    <property type="evidence" value="ECO:0007669"/>
    <property type="project" value="TreeGrafter"/>
</dbReference>
<feature type="transmembrane region" description="Helical" evidence="10">
    <location>
        <begin position="159"/>
        <end position="180"/>
    </location>
</feature>
<keyword evidence="14" id="KW-1185">Reference proteome</keyword>
<feature type="domain" description="FZ" evidence="11">
    <location>
        <begin position="5"/>
        <end position="103"/>
    </location>
</feature>
<dbReference type="GO" id="GO:0017147">
    <property type="term" value="F:Wnt-protein binding"/>
    <property type="evidence" value="ECO:0007669"/>
    <property type="project" value="TreeGrafter"/>
</dbReference>
<comment type="similarity">
    <text evidence="2">Belongs to the G-protein coupled receptor Fz/Smo family.</text>
</comment>
<evidence type="ECO:0000256" key="7">
    <source>
        <dbReference type="ARBA" id="ARBA00023157"/>
    </source>
</evidence>
<evidence type="ECO:0000256" key="9">
    <source>
        <dbReference type="PROSITE-ProRule" id="PRU00090"/>
    </source>
</evidence>
<reference evidence="15" key="1">
    <citation type="submission" date="2017-02" db="UniProtKB">
        <authorList>
            <consortium name="WormBaseParasite"/>
        </authorList>
    </citation>
    <scope>IDENTIFICATION</scope>
</reference>
<feature type="transmembrane region" description="Helical" evidence="10">
    <location>
        <begin position="330"/>
        <end position="351"/>
    </location>
</feature>
<evidence type="ECO:0000259" key="11">
    <source>
        <dbReference type="PROSITE" id="PS50038"/>
    </source>
</evidence>
<dbReference type="PRINTS" id="PR00489">
    <property type="entry name" value="FRIZZLED"/>
</dbReference>
<comment type="subcellular location">
    <subcellularLocation>
        <location evidence="1">Membrane</location>
        <topology evidence="1">Multi-pass membrane protein</topology>
    </subcellularLocation>
</comment>
<keyword evidence="8" id="KW-0675">Receptor</keyword>
<dbReference type="AlphaFoldDB" id="A0A0N4VBD3"/>
<dbReference type="Gene3D" id="1.20.1070.10">
    <property type="entry name" value="Rhodopsin 7-helix transmembrane proteins"/>
    <property type="match status" value="1"/>
</dbReference>
<feature type="transmembrane region" description="Helical" evidence="10">
    <location>
        <begin position="277"/>
        <end position="299"/>
    </location>
</feature>
<reference evidence="13 14" key="2">
    <citation type="submission" date="2018-10" db="EMBL/GenBank/DDBJ databases">
        <authorList>
            <consortium name="Pathogen Informatics"/>
        </authorList>
    </citation>
    <scope>NUCLEOTIDE SEQUENCE [LARGE SCALE GENOMIC DNA]</scope>
</reference>
<evidence type="ECO:0000256" key="6">
    <source>
        <dbReference type="ARBA" id="ARBA00023136"/>
    </source>
</evidence>
<dbReference type="PANTHER" id="PTHR11309">
    <property type="entry name" value="FRIZZLED"/>
    <property type="match status" value="1"/>
</dbReference>
<dbReference type="Pfam" id="PF01392">
    <property type="entry name" value="Fz"/>
    <property type="match status" value="1"/>
</dbReference>
<dbReference type="SMART" id="SM00063">
    <property type="entry name" value="FRI"/>
    <property type="match status" value="1"/>
</dbReference>
<dbReference type="Proteomes" id="UP000274131">
    <property type="component" value="Unassembled WGS sequence"/>
</dbReference>
<keyword evidence="3" id="KW-0217">Developmental protein</keyword>
<dbReference type="InterPro" id="IPR020067">
    <property type="entry name" value="Frizzled_dom"/>
</dbReference>
<feature type="transmembrane region" description="Helical" evidence="10">
    <location>
        <begin position="233"/>
        <end position="256"/>
    </location>
</feature>
<dbReference type="SMART" id="SM01330">
    <property type="entry name" value="Frizzled"/>
    <property type="match status" value="1"/>
</dbReference>
<gene>
    <name evidence="13" type="ORF">EVEC_LOCUS7322</name>
</gene>
<dbReference type="InterPro" id="IPR017981">
    <property type="entry name" value="GPCR_2-like_7TM"/>
</dbReference>
<protein>
    <submittedName>
        <fullName evidence="15">Frizzled-4</fullName>
    </submittedName>
</protein>
<feature type="transmembrane region" description="Helical" evidence="10">
    <location>
        <begin position="363"/>
        <end position="384"/>
    </location>
</feature>
<feature type="disulfide bond" evidence="9">
    <location>
        <begin position="32"/>
        <end position="70"/>
    </location>
</feature>
<keyword evidence="6 10" id="KW-0472">Membrane</keyword>